<dbReference type="Pfam" id="PF09335">
    <property type="entry name" value="VTT_dom"/>
    <property type="match status" value="1"/>
</dbReference>
<evidence type="ECO:0000256" key="2">
    <source>
        <dbReference type="ARBA" id="ARBA00022475"/>
    </source>
</evidence>
<evidence type="ECO:0000256" key="5">
    <source>
        <dbReference type="ARBA" id="ARBA00023136"/>
    </source>
</evidence>
<dbReference type="GeneID" id="62498271"/>
<sequence>MKQIITLVITISIIILAYTQKEGMLHLIESGESTAIIISLLFVALLVFFPVTPFAIVAGIIGSVFGVWTGSIISLCGSVFGSLIMFFVARYGFQQWVQKVLNKYPKAKEYESIFQKNAFLGILLFRIAPVIPAPLLNVLCGVSMIRWPIFFIATLIGKFPSIVIFTFAGSLFASNKLLSVIIYGTYFVIIAIITTIHIQKRKIQM</sequence>
<dbReference type="STRING" id="46224.B4102_1446"/>
<evidence type="ECO:0000313" key="8">
    <source>
        <dbReference type="EMBL" id="KYC95175.1"/>
    </source>
</evidence>
<dbReference type="InterPro" id="IPR015414">
    <property type="entry name" value="TMEM64"/>
</dbReference>
<organism evidence="8 9">
    <name type="scientific">Heyndrickxia sporothermodurans</name>
    <dbReference type="NCBI Taxonomy" id="46224"/>
    <lineage>
        <taxon>Bacteria</taxon>
        <taxon>Bacillati</taxon>
        <taxon>Bacillota</taxon>
        <taxon>Bacilli</taxon>
        <taxon>Bacillales</taxon>
        <taxon>Bacillaceae</taxon>
        <taxon>Heyndrickxia</taxon>
    </lineage>
</organism>
<dbReference type="PANTHER" id="PTHR12677">
    <property type="entry name" value="GOLGI APPARATUS MEMBRANE PROTEIN TVP38-RELATED"/>
    <property type="match status" value="1"/>
</dbReference>
<feature type="transmembrane region" description="Helical" evidence="6">
    <location>
        <begin position="149"/>
        <end position="171"/>
    </location>
</feature>
<feature type="transmembrane region" description="Helical" evidence="6">
    <location>
        <begin position="35"/>
        <end position="65"/>
    </location>
</feature>
<evidence type="ECO:0000256" key="3">
    <source>
        <dbReference type="ARBA" id="ARBA00022692"/>
    </source>
</evidence>
<evidence type="ECO:0000256" key="6">
    <source>
        <dbReference type="RuleBase" id="RU366058"/>
    </source>
</evidence>
<keyword evidence="4 6" id="KW-1133">Transmembrane helix</keyword>
<accession>A0A150KM10</accession>
<comment type="subcellular location">
    <subcellularLocation>
        <location evidence="1 6">Cell membrane</location>
        <topology evidence="1 6">Multi-pass membrane protein</topology>
    </subcellularLocation>
</comment>
<evidence type="ECO:0000256" key="4">
    <source>
        <dbReference type="ARBA" id="ARBA00022989"/>
    </source>
</evidence>
<feature type="transmembrane region" description="Helical" evidence="6">
    <location>
        <begin position="118"/>
        <end position="142"/>
    </location>
</feature>
<reference evidence="8 9" key="1">
    <citation type="submission" date="2016-01" db="EMBL/GenBank/DDBJ databases">
        <title>Genome Sequences of Twelve Sporeforming Bacillus Species Isolated from Foods.</title>
        <authorList>
            <person name="Berendsen E.M."/>
            <person name="Wells-Bennik M.H."/>
            <person name="Krawcyk A.O."/>
            <person name="De Jong A."/>
            <person name="Holsappel S."/>
            <person name="Eijlander R.T."/>
            <person name="Kuipers O.P."/>
        </authorList>
    </citation>
    <scope>NUCLEOTIDE SEQUENCE [LARGE SCALE GENOMIC DNA]</scope>
    <source>
        <strain evidence="8 9">B4102</strain>
    </source>
</reference>
<feature type="transmembrane region" description="Helical" evidence="6">
    <location>
        <begin position="177"/>
        <end position="198"/>
    </location>
</feature>
<feature type="domain" description="VTT" evidence="7">
    <location>
        <begin position="53"/>
        <end position="170"/>
    </location>
</feature>
<dbReference type="PATRIC" id="fig|46224.3.peg.187"/>
<proteinExistence type="inferred from homology"/>
<dbReference type="OrthoDB" id="2381682at2"/>
<dbReference type="EMBL" id="LQYN01000097">
    <property type="protein sequence ID" value="KYC95175.1"/>
    <property type="molecule type" value="Genomic_DNA"/>
</dbReference>
<name>A0A150KM10_9BACI</name>
<dbReference type="AlphaFoldDB" id="A0A150KM10"/>
<evidence type="ECO:0000256" key="1">
    <source>
        <dbReference type="ARBA" id="ARBA00004651"/>
    </source>
</evidence>
<gene>
    <name evidence="8" type="ORF">B4102_1446</name>
</gene>
<keyword evidence="5 6" id="KW-0472">Membrane</keyword>
<comment type="caution">
    <text evidence="8">The sequence shown here is derived from an EMBL/GenBank/DDBJ whole genome shotgun (WGS) entry which is preliminary data.</text>
</comment>
<feature type="transmembrane region" description="Helical" evidence="6">
    <location>
        <begin position="72"/>
        <end position="93"/>
    </location>
</feature>
<evidence type="ECO:0000313" key="9">
    <source>
        <dbReference type="Proteomes" id="UP000075666"/>
    </source>
</evidence>
<keyword evidence="2 6" id="KW-1003">Cell membrane</keyword>
<evidence type="ECO:0000259" key="7">
    <source>
        <dbReference type="Pfam" id="PF09335"/>
    </source>
</evidence>
<dbReference type="Proteomes" id="UP000075666">
    <property type="component" value="Unassembled WGS sequence"/>
</dbReference>
<dbReference type="GO" id="GO:0005886">
    <property type="term" value="C:plasma membrane"/>
    <property type="evidence" value="ECO:0007669"/>
    <property type="project" value="UniProtKB-SubCell"/>
</dbReference>
<protein>
    <recommendedName>
        <fullName evidence="6">TVP38/TMEM64 family membrane protein</fullName>
    </recommendedName>
</protein>
<keyword evidence="3 6" id="KW-0812">Transmembrane</keyword>
<keyword evidence="9" id="KW-1185">Reference proteome</keyword>
<dbReference type="InterPro" id="IPR032816">
    <property type="entry name" value="VTT_dom"/>
</dbReference>
<dbReference type="PANTHER" id="PTHR12677:SF59">
    <property type="entry name" value="GOLGI APPARATUS MEMBRANE PROTEIN TVP38-RELATED"/>
    <property type="match status" value="1"/>
</dbReference>
<comment type="similarity">
    <text evidence="6">Belongs to the TVP38/TMEM64 family.</text>
</comment>
<dbReference type="RefSeq" id="WP_066234641.1">
    <property type="nucleotide sequence ID" value="NZ_JABWTQ010000241.1"/>
</dbReference>